<dbReference type="AlphaFoldDB" id="A0A2K2FN76"/>
<proteinExistence type="predicted"/>
<protein>
    <submittedName>
        <fullName evidence="2">Uncharacterized protein</fullName>
    </submittedName>
</protein>
<feature type="compositionally biased region" description="Basic and acidic residues" evidence="1">
    <location>
        <begin position="199"/>
        <end position="230"/>
    </location>
</feature>
<feature type="region of interest" description="Disordered" evidence="1">
    <location>
        <begin position="195"/>
        <end position="230"/>
    </location>
</feature>
<organism evidence="2 3">
    <name type="scientific">Clostridium thermosuccinogenes</name>
    <dbReference type="NCBI Taxonomy" id="84032"/>
    <lineage>
        <taxon>Bacteria</taxon>
        <taxon>Bacillati</taxon>
        <taxon>Bacillota</taxon>
        <taxon>Clostridia</taxon>
        <taxon>Eubacteriales</taxon>
        <taxon>Clostridiaceae</taxon>
        <taxon>Clostridium</taxon>
    </lineage>
</organism>
<comment type="caution">
    <text evidence="2">The sequence shown here is derived from an EMBL/GenBank/DDBJ whole genome shotgun (WGS) entry which is preliminary data.</text>
</comment>
<keyword evidence="3" id="KW-1185">Reference proteome</keyword>
<accession>A0A2K2FN76</accession>
<feature type="compositionally biased region" description="Polar residues" evidence="1">
    <location>
        <begin position="167"/>
        <end position="180"/>
    </location>
</feature>
<dbReference type="Proteomes" id="UP000236151">
    <property type="component" value="Unassembled WGS sequence"/>
</dbReference>
<dbReference type="EMBL" id="NIOJ01000001">
    <property type="protein sequence ID" value="PNU01556.1"/>
    <property type="molecule type" value="Genomic_DNA"/>
</dbReference>
<dbReference type="RefSeq" id="WP_103079785.1">
    <property type="nucleotide sequence ID" value="NZ_CP021850.1"/>
</dbReference>
<dbReference type="KEGG" id="cthd:CDO33_16670"/>
<evidence type="ECO:0000313" key="3">
    <source>
        <dbReference type="Proteomes" id="UP000236151"/>
    </source>
</evidence>
<feature type="compositionally biased region" description="Polar residues" evidence="1">
    <location>
        <begin position="150"/>
        <end position="159"/>
    </location>
</feature>
<evidence type="ECO:0000313" key="2">
    <source>
        <dbReference type="EMBL" id="PNU01556.1"/>
    </source>
</evidence>
<name>A0A2K2FN76_9CLOT</name>
<feature type="region of interest" description="Disordered" evidence="1">
    <location>
        <begin position="115"/>
        <end position="183"/>
    </location>
</feature>
<dbReference type="InterPro" id="IPR058705">
    <property type="entry name" value="A_ENA"/>
</dbReference>
<sequence>MSVANIPQNSKHSGASLQDVLSSHLASIAYMGSGLSKLIDFEADAISFIADCSPHCQDIEDINKSVNQVMKSIIKLQMLLQFKFESICRFWSVPWTSPIPDGSLAADTAAPGDAVSDVSMMGNGMPDISKSSCPVPDADVPDHGKGDETTAASDMSSGNKPHGADEVQNTDNSENNGMTHSSKKALASDEIHAGNPIQETDKLQGSDKTHKPDEIYSPDEVHKPDALHTPNEVHDADEMHVLDQMHGSCEIHGPVEIHGKETKNSNELYEAKNQAYAVNPSAYIIKGRALGFVSNTQDPFHRGIAIIQACVRAENSDKKDNILYYSVHKDTVMQIHSVLPGSLKVERIAESNSGKLVIQGMGTIVHRERCKPDVCDSGSFTITIYYSGNQFTADSLHVSVKAGKNPAFNHDSGKIKLDGPDFTIVTL</sequence>
<evidence type="ECO:0000256" key="1">
    <source>
        <dbReference type="SAM" id="MobiDB-lite"/>
    </source>
</evidence>
<gene>
    <name evidence="2" type="ORF">CDQ84_00680</name>
</gene>
<dbReference type="Pfam" id="PF26595">
    <property type="entry name" value="A_ENA"/>
    <property type="match status" value="1"/>
</dbReference>
<reference evidence="2 3" key="1">
    <citation type="submission" date="2017-06" db="EMBL/GenBank/DDBJ databases">
        <title>Investigating the central metabolism of Clostridium thermosuccinogenes.</title>
        <authorList>
            <person name="Koendjbiharie J.G."/>
            <person name="van Kranenburg R."/>
        </authorList>
    </citation>
    <scope>NUCLEOTIDE SEQUENCE [LARGE SCALE GENOMIC DNA]</scope>
    <source>
        <strain evidence="2 3">DSM 5806</strain>
    </source>
</reference>